<dbReference type="PROSITE" id="PS00337">
    <property type="entry name" value="BETA_LACTAMASE_D"/>
    <property type="match status" value="1"/>
</dbReference>
<dbReference type="SUPFAM" id="SSF56601">
    <property type="entry name" value="beta-lactamase/transpeptidase-like"/>
    <property type="match status" value="1"/>
</dbReference>
<comment type="catalytic activity">
    <reaction evidence="7">
        <text>a beta-lactam + H2O = a substituted beta-amino acid</text>
        <dbReference type="Rhea" id="RHEA:20401"/>
        <dbReference type="ChEBI" id="CHEBI:15377"/>
        <dbReference type="ChEBI" id="CHEBI:35627"/>
        <dbReference type="ChEBI" id="CHEBI:140347"/>
        <dbReference type="EC" id="3.5.2.6"/>
    </reaction>
</comment>
<dbReference type="Proteomes" id="UP000273786">
    <property type="component" value="Unassembled WGS sequence"/>
</dbReference>
<dbReference type="Gene3D" id="3.40.710.10">
    <property type="entry name" value="DD-peptidase/beta-lactamase superfamily"/>
    <property type="match status" value="1"/>
</dbReference>
<dbReference type="NCBIfam" id="NF000270">
    <property type="entry name" value="bla_class_D_alt"/>
    <property type="match status" value="1"/>
</dbReference>
<dbReference type="InterPro" id="IPR012338">
    <property type="entry name" value="Beta-lactam/transpept-like"/>
</dbReference>
<evidence type="ECO:0000256" key="4">
    <source>
        <dbReference type="ARBA" id="ARBA00022801"/>
    </source>
</evidence>
<dbReference type="RefSeq" id="WP_124998584.1">
    <property type="nucleotide sequence ID" value="NZ_RQXT01000012.1"/>
</dbReference>
<organism evidence="9 10">
    <name type="scientific">Mesorhizobium tamadayense</name>
    <dbReference type="NCBI Taxonomy" id="425306"/>
    <lineage>
        <taxon>Bacteria</taxon>
        <taxon>Pseudomonadati</taxon>
        <taxon>Pseudomonadota</taxon>
        <taxon>Alphaproteobacteria</taxon>
        <taxon>Hyphomicrobiales</taxon>
        <taxon>Phyllobacteriaceae</taxon>
        <taxon>Mesorhizobium</taxon>
    </lineage>
</organism>
<dbReference type="AlphaFoldDB" id="A0A3P3FUR9"/>
<feature type="active site" description="Acyl-ester intermediate" evidence="6">
    <location>
        <position position="64"/>
    </location>
</feature>
<comment type="caution">
    <text evidence="9">The sequence shown here is derived from an EMBL/GenBank/DDBJ whole genome shotgun (WGS) entry which is preliminary data.</text>
</comment>
<dbReference type="EC" id="3.5.2.6" evidence="2 7"/>
<accession>A0A3P3FUR9</accession>
<feature type="domain" description="Penicillin-binding protein transpeptidase" evidence="8">
    <location>
        <begin position="50"/>
        <end position="264"/>
    </location>
</feature>
<dbReference type="GO" id="GO:0008658">
    <property type="term" value="F:penicillin binding"/>
    <property type="evidence" value="ECO:0007669"/>
    <property type="project" value="InterPro"/>
</dbReference>
<evidence type="ECO:0000256" key="7">
    <source>
        <dbReference type="RuleBase" id="RU361140"/>
    </source>
</evidence>
<comment type="similarity">
    <text evidence="1 7">Belongs to the class-D beta-lactamase family.</text>
</comment>
<proteinExistence type="inferred from homology"/>
<keyword evidence="5 7" id="KW-0046">Antibiotic resistance</keyword>
<dbReference type="EMBL" id="RQXT01000012">
    <property type="protein sequence ID" value="RRI02274.1"/>
    <property type="molecule type" value="Genomic_DNA"/>
</dbReference>
<dbReference type="GO" id="GO:0046677">
    <property type="term" value="P:response to antibiotic"/>
    <property type="evidence" value="ECO:0007669"/>
    <property type="project" value="UniProtKB-UniRule"/>
</dbReference>
<evidence type="ECO:0000256" key="1">
    <source>
        <dbReference type="ARBA" id="ARBA00007898"/>
    </source>
</evidence>
<dbReference type="Pfam" id="PF00905">
    <property type="entry name" value="Transpeptidase"/>
    <property type="match status" value="1"/>
</dbReference>
<evidence type="ECO:0000256" key="3">
    <source>
        <dbReference type="ARBA" id="ARBA00022729"/>
    </source>
</evidence>
<evidence type="ECO:0000313" key="10">
    <source>
        <dbReference type="Proteomes" id="UP000273786"/>
    </source>
</evidence>
<keyword evidence="10" id="KW-1185">Reference proteome</keyword>
<evidence type="ECO:0000256" key="6">
    <source>
        <dbReference type="PIRSR" id="PIRSR602137-50"/>
    </source>
</evidence>
<gene>
    <name evidence="9" type="primary">blaOXA</name>
    <name evidence="9" type="ORF">EH240_12450</name>
</gene>
<evidence type="ECO:0000256" key="2">
    <source>
        <dbReference type="ARBA" id="ARBA00012865"/>
    </source>
</evidence>
<sequence length="269" mass="29784">MRQMDRYPFIIAIVLFLLAWMLGLPVRAQSAPLEDIHCTLIQDSTSGATLYQDGVCDRRVSPASTFKVPLALIGYDAGILSDQHTPRWDYKPEFNAVKRDRKIVDPTIWERDSIIWYSREITRRLGAKSFAGYISKFGYGNADVSGGAGKNDGLTNSWVDSSLEISPVEQATFLRRLLAGKMPVSAKAHEMTKAIMPSFKAGGWSVQGKTGSTARDKNKRSLGWFVGWAEKDGRRIVFARLVVDAKRDGMPKGLATRAAFLKDLPGLIG</sequence>
<evidence type="ECO:0000256" key="5">
    <source>
        <dbReference type="ARBA" id="ARBA00023251"/>
    </source>
</evidence>
<dbReference type="InterPro" id="IPR001460">
    <property type="entry name" value="PCN-bd_Tpept"/>
</dbReference>
<protein>
    <recommendedName>
        <fullName evidence="2 7">Beta-lactamase</fullName>
        <ecNumber evidence="2 7">3.5.2.6</ecNumber>
    </recommendedName>
</protein>
<dbReference type="GO" id="GO:0017001">
    <property type="term" value="P:antibiotic catabolic process"/>
    <property type="evidence" value="ECO:0007669"/>
    <property type="project" value="InterPro"/>
</dbReference>
<feature type="modified residue" description="N6-carboxylysine" evidence="6">
    <location>
        <position position="67"/>
    </location>
</feature>
<reference evidence="9 10" key="1">
    <citation type="submission" date="2018-11" db="EMBL/GenBank/DDBJ databases">
        <title>the genome of Mesorhizobium tamadayense DSM 28320.</title>
        <authorList>
            <person name="Gao J."/>
        </authorList>
    </citation>
    <scope>NUCLEOTIDE SEQUENCE [LARGE SCALE GENOMIC DNA]</scope>
    <source>
        <strain evidence="9 10">DSM 28320</strain>
    </source>
</reference>
<evidence type="ECO:0000313" key="9">
    <source>
        <dbReference type="EMBL" id="RRI02274.1"/>
    </source>
</evidence>
<keyword evidence="4 7" id="KW-0378">Hydrolase</keyword>
<keyword evidence="3" id="KW-0732">Signal</keyword>
<dbReference type="InterPro" id="IPR002137">
    <property type="entry name" value="Beta-lactam_class-D_AS"/>
</dbReference>
<name>A0A3P3FUR9_9HYPH</name>
<dbReference type="OrthoDB" id="9762883at2"/>
<dbReference type="GO" id="GO:0008800">
    <property type="term" value="F:beta-lactamase activity"/>
    <property type="evidence" value="ECO:0007669"/>
    <property type="project" value="UniProtKB-UniRule"/>
</dbReference>
<evidence type="ECO:0000259" key="8">
    <source>
        <dbReference type="Pfam" id="PF00905"/>
    </source>
</evidence>